<dbReference type="OrthoDB" id="5101662at2759"/>
<name>A0A8H4TFZ2_9HYPO</name>
<protein>
    <submittedName>
        <fullName evidence="1">Uncharacterized protein</fullName>
    </submittedName>
</protein>
<gene>
    <name evidence="1" type="ORF">FGADI_3364</name>
</gene>
<accession>A0A8H4TFZ2</accession>
<sequence length="307" mass="35496">MTTRGKNTPMLLPPRDSTLESRPVPWERYYPVRAIGPGAAPEAQYNFRSVAELEQNSLYTSSAANNSDTEEDAKYLLKLLTKESKIEWRDDGVITDEPTWGPPIVVTAYSEKARQNIELAVNNLVEVIHRYFLRCPQSGAFATEAFQRLRFDVIEDKDLLESASDDRVREEFNAYVRSLRLFPDDLRWEKERQKLYKDNLNRPDGPTRYNICIVLDEGAIDKLAAISFPDNLKDDTDVLRDIHLKVIDRNWRYPQMAKDKFGSGSSEHVYKGIDNCPVLDLPLICAEMHGHTGLEEMFPLDRYRYMR</sequence>
<dbReference type="AlphaFoldDB" id="A0A8H4TFZ2"/>
<reference evidence="1" key="2">
    <citation type="submission" date="2020-05" db="EMBL/GenBank/DDBJ databases">
        <authorList>
            <person name="Kim H.-S."/>
            <person name="Proctor R.H."/>
            <person name="Brown D.W."/>
        </authorList>
    </citation>
    <scope>NUCLEOTIDE SEQUENCE</scope>
    <source>
        <strain evidence="1">NRRL 45417</strain>
    </source>
</reference>
<organism evidence="1 2">
    <name type="scientific">Fusarium gaditjirri</name>
    <dbReference type="NCBI Taxonomy" id="282569"/>
    <lineage>
        <taxon>Eukaryota</taxon>
        <taxon>Fungi</taxon>
        <taxon>Dikarya</taxon>
        <taxon>Ascomycota</taxon>
        <taxon>Pezizomycotina</taxon>
        <taxon>Sordariomycetes</taxon>
        <taxon>Hypocreomycetidae</taxon>
        <taxon>Hypocreales</taxon>
        <taxon>Nectriaceae</taxon>
        <taxon>Fusarium</taxon>
        <taxon>Fusarium nisikadoi species complex</taxon>
    </lineage>
</organism>
<evidence type="ECO:0000313" key="2">
    <source>
        <dbReference type="Proteomes" id="UP000604273"/>
    </source>
</evidence>
<comment type="caution">
    <text evidence="1">The sequence shown here is derived from an EMBL/GenBank/DDBJ whole genome shotgun (WGS) entry which is preliminary data.</text>
</comment>
<reference evidence="1" key="1">
    <citation type="journal article" date="2020" name="BMC Genomics">
        <title>Correction to: Identification and distribution of gene clusters required for synthesis of sphingolipid metabolism inhibitors in diverse species of the filamentous fungus Fusarium.</title>
        <authorList>
            <person name="Kim H.S."/>
            <person name="Lohmar J.M."/>
            <person name="Busman M."/>
            <person name="Brown D.W."/>
            <person name="Naumann T.A."/>
            <person name="Divon H.H."/>
            <person name="Lysoe E."/>
            <person name="Uhlig S."/>
            <person name="Proctor R.H."/>
        </authorList>
    </citation>
    <scope>NUCLEOTIDE SEQUENCE</scope>
    <source>
        <strain evidence="1">NRRL 45417</strain>
    </source>
</reference>
<dbReference type="Proteomes" id="UP000604273">
    <property type="component" value="Unassembled WGS sequence"/>
</dbReference>
<evidence type="ECO:0000313" key="1">
    <source>
        <dbReference type="EMBL" id="KAF4957144.1"/>
    </source>
</evidence>
<proteinExistence type="predicted"/>
<keyword evidence="2" id="KW-1185">Reference proteome</keyword>
<dbReference type="EMBL" id="JABFAI010000074">
    <property type="protein sequence ID" value="KAF4957144.1"/>
    <property type="molecule type" value="Genomic_DNA"/>
</dbReference>